<gene>
    <name evidence="2" type="ORF">ACJMK2_001056</name>
</gene>
<dbReference type="AlphaFoldDB" id="A0ABD3XR38"/>
<comment type="caution">
    <text evidence="2">The sequence shown here is derived from an EMBL/GenBank/DDBJ whole genome shotgun (WGS) entry which is preliminary data.</text>
</comment>
<evidence type="ECO:0000313" key="2">
    <source>
        <dbReference type="EMBL" id="KAL3888692.1"/>
    </source>
</evidence>
<dbReference type="EMBL" id="JBJQND010000001">
    <property type="protein sequence ID" value="KAL3888692.1"/>
    <property type="molecule type" value="Genomic_DNA"/>
</dbReference>
<evidence type="ECO:0000256" key="1">
    <source>
        <dbReference type="SAM" id="MobiDB-lite"/>
    </source>
</evidence>
<feature type="region of interest" description="Disordered" evidence="1">
    <location>
        <begin position="32"/>
        <end position="52"/>
    </location>
</feature>
<organism evidence="2 3">
    <name type="scientific">Sinanodonta woodiana</name>
    <name type="common">Chinese pond mussel</name>
    <name type="synonym">Anodonta woodiana</name>
    <dbReference type="NCBI Taxonomy" id="1069815"/>
    <lineage>
        <taxon>Eukaryota</taxon>
        <taxon>Metazoa</taxon>
        <taxon>Spiralia</taxon>
        <taxon>Lophotrochozoa</taxon>
        <taxon>Mollusca</taxon>
        <taxon>Bivalvia</taxon>
        <taxon>Autobranchia</taxon>
        <taxon>Heteroconchia</taxon>
        <taxon>Palaeoheterodonta</taxon>
        <taxon>Unionida</taxon>
        <taxon>Unionoidea</taxon>
        <taxon>Unionidae</taxon>
        <taxon>Unioninae</taxon>
        <taxon>Sinanodonta</taxon>
    </lineage>
</organism>
<protein>
    <submittedName>
        <fullName evidence="2">Uncharacterized protein</fullName>
    </submittedName>
</protein>
<evidence type="ECO:0000313" key="3">
    <source>
        <dbReference type="Proteomes" id="UP001634394"/>
    </source>
</evidence>
<accession>A0ABD3XR38</accession>
<reference evidence="2 3" key="1">
    <citation type="submission" date="2024-11" db="EMBL/GenBank/DDBJ databases">
        <title>Chromosome-level genome assembly of the freshwater bivalve Anodonta woodiana.</title>
        <authorList>
            <person name="Chen X."/>
        </authorList>
    </citation>
    <scope>NUCLEOTIDE SEQUENCE [LARGE SCALE GENOMIC DNA]</scope>
    <source>
        <strain evidence="2">MN2024</strain>
        <tissue evidence="2">Gills</tissue>
    </source>
</reference>
<feature type="non-terminal residue" evidence="2">
    <location>
        <position position="70"/>
    </location>
</feature>
<feature type="non-terminal residue" evidence="2">
    <location>
        <position position="1"/>
    </location>
</feature>
<dbReference type="Proteomes" id="UP001634394">
    <property type="component" value="Unassembled WGS sequence"/>
</dbReference>
<keyword evidence="3" id="KW-1185">Reference proteome</keyword>
<proteinExistence type="predicted"/>
<name>A0ABD3XR38_SINWO</name>
<sequence length="70" mass="7757">IEILRDNVLLDPKWIIDALNCLISGHPNLSNNTVDNGTESNRPDASAAHSDITQKWSDFKEKGILTVELV</sequence>